<evidence type="ECO:0000313" key="2">
    <source>
        <dbReference type="Proteomes" id="UP000313359"/>
    </source>
</evidence>
<dbReference type="EMBL" id="ML122260">
    <property type="protein sequence ID" value="RPD62066.1"/>
    <property type="molecule type" value="Genomic_DNA"/>
</dbReference>
<dbReference type="Proteomes" id="UP000313359">
    <property type="component" value="Unassembled WGS sequence"/>
</dbReference>
<sequence>MRYCEYHGTLKYFHSGPARCGVRRARPVDHLPTHALLYSPVPYILKMRCECKKENATLLHTGTYNNMYNNAAPHTAVKKGSVCPYMHDDALQHHERRRCGTPGEADPTCMRGPQCRHIQRDHLPSTARRALHHDVLRDCTPHMVEEVARERAEAQ</sequence>
<accession>A0A5C2SKR9</accession>
<dbReference type="AlphaFoldDB" id="A0A5C2SKR9"/>
<organism evidence="1 2">
    <name type="scientific">Lentinus tigrinus ALCF2SS1-6</name>
    <dbReference type="NCBI Taxonomy" id="1328759"/>
    <lineage>
        <taxon>Eukaryota</taxon>
        <taxon>Fungi</taxon>
        <taxon>Dikarya</taxon>
        <taxon>Basidiomycota</taxon>
        <taxon>Agaricomycotina</taxon>
        <taxon>Agaricomycetes</taxon>
        <taxon>Polyporales</taxon>
        <taxon>Polyporaceae</taxon>
        <taxon>Lentinus</taxon>
    </lineage>
</organism>
<gene>
    <name evidence="1" type="ORF">L227DRAFT_48646</name>
</gene>
<protein>
    <submittedName>
        <fullName evidence="1">Uncharacterized protein</fullName>
    </submittedName>
</protein>
<name>A0A5C2SKR9_9APHY</name>
<proteinExistence type="predicted"/>
<reference evidence="1" key="1">
    <citation type="journal article" date="2018" name="Genome Biol. Evol.">
        <title>Genomics and development of Lentinus tigrinus, a white-rot wood-decaying mushroom with dimorphic fruiting bodies.</title>
        <authorList>
            <person name="Wu B."/>
            <person name="Xu Z."/>
            <person name="Knudson A."/>
            <person name="Carlson A."/>
            <person name="Chen N."/>
            <person name="Kovaka S."/>
            <person name="LaButti K."/>
            <person name="Lipzen A."/>
            <person name="Pennachio C."/>
            <person name="Riley R."/>
            <person name="Schakwitz W."/>
            <person name="Umezawa K."/>
            <person name="Ohm R.A."/>
            <person name="Grigoriev I.V."/>
            <person name="Nagy L.G."/>
            <person name="Gibbons J."/>
            <person name="Hibbett D."/>
        </authorList>
    </citation>
    <scope>NUCLEOTIDE SEQUENCE [LARGE SCALE GENOMIC DNA]</scope>
    <source>
        <strain evidence="1">ALCF2SS1-6</strain>
    </source>
</reference>
<keyword evidence="2" id="KW-1185">Reference proteome</keyword>
<evidence type="ECO:0000313" key="1">
    <source>
        <dbReference type="EMBL" id="RPD62066.1"/>
    </source>
</evidence>